<keyword evidence="3" id="KW-1185">Reference proteome</keyword>
<proteinExistence type="predicted"/>
<accession>A0A2H1FDA8</accession>
<protein>
    <submittedName>
        <fullName evidence="2">Uncharacterized protein</fullName>
    </submittedName>
</protein>
<name>A0A2H1FDA8_9ARCH</name>
<dbReference type="AlphaFoldDB" id="A0A2H1FDA8"/>
<organism evidence="2 3">
    <name type="scientific">Candidatus Nitrosotalea okcheonensis</name>
    <dbReference type="NCBI Taxonomy" id="1903276"/>
    <lineage>
        <taxon>Archaea</taxon>
        <taxon>Nitrososphaerota</taxon>
        <taxon>Nitrososphaeria</taxon>
        <taxon>Nitrosotaleales</taxon>
        <taxon>Nitrosotaleaceae</taxon>
        <taxon>Nitrosotalea</taxon>
    </lineage>
</organism>
<sequence>MIIRYDSSRAVLIFGRLEITDDVCDGTVKENHVVYKTLSGPNLGPPRADRRRGITGNQ</sequence>
<evidence type="ECO:0000256" key="1">
    <source>
        <dbReference type="SAM" id="MobiDB-lite"/>
    </source>
</evidence>
<dbReference type="EMBL" id="LT841358">
    <property type="protein sequence ID" value="SMH70731.1"/>
    <property type="molecule type" value="Genomic_DNA"/>
</dbReference>
<reference evidence="3" key="1">
    <citation type="submission" date="2017-03" db="EMBL/GenBank/DDBJ databases">
        <authorList>
            <person name="Herbold C."/>
        </authorList>
    </citation>
    <scope>NUCLEOTIDE SEQUENCE [LARGE SCALE GENOMIC DNA]</scope>
</reference>
<dbReference type="Proteomes" id="UP000230607">
    <property type="component" value="Chromosome 1"/>
</dbReference>
<evidence type="ECO:0000313" key="2">
    <source>
        <dbReference type="EMBL" id="SMH70731.1"/>
    </source>
</evidence>
<gene>
    <name evidence="2" type="ORF">NCS_10538</name>
</gene>
<evidence type="ECO:0000313" key="3">
    <source>
        <dbReference type="Proteomes" id="UP000230607"/>
    </source>
</evidence>
<feature type="region of interest" description="Disordered" evidence="1">
    <location>
        <begin position="39"/>
        <end position="58"/>
    </location>
</feature>